<feature type="domain" description="Multidrug resistance protein MdtA-like beta-barrel" evidence="13">
    <location>
        <begin position="259"/>
        <end position="333"/>
    </location>
</feature>
<protein>
    <submittedName>
        <fullName evidence="15">Efflux RND transporter periplasmic adaptor subunit</fullName>
    </submittedName>
</protein>
<sequence>MADAYPKIVEPRSPESLPQGQPETAPPLAPAAKAKPRRRKGRMALLAGVLAILGLGGWYGWTTYRAAGVTQAVVTEAVTRGDIENSVTASGLLSPIRDVDVGAQVSGQLKSLKVDVGDMVTQGQLIAEIDSASIETQIEIAEAELANLDAQMTDKKAQVVLAAANLTRQRSLVAGNSAAQSALDEAIASLATAEANVAALEAQVRKQQATLKDARISLGYTKIYAPLAGTIVDVVAKEGQTLNANQSAPTIVTVADLDTMTVEAEVSEADIGKLKIGMEAYFTLLGQPGERYAGTLRQIKPTPSTENNVVLYYALFDVPNPDRRLMMNMTAQVFFVQSRATGVLTIPVAALRLREGGNRAEVAVVSDDGRQAVRAVEPGIRNRVRVEIRSGLAEGDKVVVGSGTEGRASNAQRAATRTRGGPPPMF</sequence>
<organism evidence="15 16">
    <name type="scientific">Rhizobium quercicola</name>
    <dbReference type="NCBI Taxonomy" id="2901226"/>
    <lineage>
        <taxon>Bacteria</taxon>
        <taxon>Pseudomonadati</taxon>
        <taxon>Pseudomonadota</taxon>
        <taxon>Alphaproteobacteria</taxon>
        <taxon>Hyphomicrobiales</taxon>
        <taxon>Rhizobiaceae</taxon>
        <taxon>Rhizobium/Agrobacterium group</taxon>
        <taxon>Rhizobium</taxon>
    </lineage>
</organism>
<feature type="domain" description="Multidrug resistance protein MdtA-like alpha-helical hairpin" evidence="11">
    <location>
        <begin position="145"/>
        <end position="221"/>
    </location>
</feature>
<evidence type="ECO:0000256" key="9">
    <source>
        <dbReference type="SAM" id="MobiDB-lite"/>
    </source>
</evidence>
<keyword evidence="6 8" id="KW-0175">Coiled coil</keyword>
<dbReference type="InterPro" id="IPR030190">
    <property type="entry name" value="MacA_alpha-hairpin_sf"/>
</dbReference>
<dbReference type="Pfam" id="PF25876">
    <property type="entry name" value="HH_MFP_RND"/>
    <property type="match status" value="1"/>
</dbReference>
<evidence type="ECO:0000256" key="4">
    <source>
        <dbReference type="ARBA" id="ARBA00022475"/>
    </source>
</evidence>
<dbReference type="PANTHER" id="PTHR30469">
    <property type="entry name" value="MULTIDRUG RESISTANCE PROTEIN MDTA"/>
    <property type="match status" value="1"/>
</dbReference>
<keyword evidence="10" id="KW-0812">Transmembrane</keyword>
<reference evidence="15" key="1">
    <citation type="submission" date="2021-12" db="EMBL/GenBank/DDBJ databases">
        <authorList>
            <person name="Li Y."/>
        </authorList>
    </citation>
    <scope>NUCLEOTIDE SEQUENCE</scope>
    <source>
        <strain evidence="15">DKSPLA3</strain>
    </source>
</reference>
<dbReference type="GO" id="GO:0030313">
    <property type="term" value="C:cell envelope"/>
    <property type="evidence" value="ECO:0007669"/>
    <property type="project" value="UniProtKB-SubCell"/>
</dbReference>
<keyword evidence="3" id="KW-0813">Transport</keyword>
<dbReference type="InterPro" id="IPR058626">
    <property type="entry name" value="MdtA-like_b-barrel"/>
</dbReference>
<dbReference type="GO" id="GO:0015562">
    <property type="term" value="F:efflux transmembrane transporter activity"/>
    <property type="evidence" value="ECO:0007669"/>
    <property type="project" value="TreeGrafter"/>
</dbReference>
<dbReference type="Gene3D" id="2.40.30.170">
    <property type="match status" value="1"/>
</dbReference>
<accession>A0A9X1NSB5</accession>
<feature type="domain" description="Multidrug resistance protein MdtA-like barrel-sandwich hybrid" evidence="12">
    <location>
        <begin position="97"/>
        <end position="253"/>
    </location>
</feature>
<gene>
    <name evidence="15" type="ORF">LRX75_14120</name>
</gene>
<dbReference type="Pfam" id="PF25944">
    <property type="entry name" value="Beta-barrel_RND"/>
    <property type="match status" value="1"/>
</dbReference>
<dbReference type="PANTHER" id="PTHR30469:SF33">
    <property type="entry name" value="SLR1207 PROTEIN"/>
    <property type="match status" value="1"/>
</dbReference>
<dbReference type="GO" id="GO:1990281">
    <property type="term" value="C:efflux pump complex"/>
    <property type="evidence" value="ECO:0007669"/>
    <property type="project" value="TreeGrafter"/>
</dbReference>
<name>A0A9X1NSB5_9HYPH</name>
<dbReference type="InterPro" id="IPR058625">
    <property type="entry name" value="MdtA-like_BSH"/>
</dbReference>
<feature type="coiled-coil region" evidence="8">
    <location>
        <begin position="131"/>
        <end position="217"/>
    </location>
</feature>
<keyword evidence="16" id="KW-1185">Reference proteome</keyword>
<dbReference type="Gene3D" id="6.10.140.1990">
    <property type="match status" value="1"/>
</dbReference>
<dbReference type="GO" id="GO:0019898">
    <property type="term" value="C:extrinsic component of membrane"/>
    <property type="evidence" value="ECO:0007669"/>
    <property type="project" value="InterPro"/>
</dbReference>
<evidence type="ECO:0000259" key="14">
    <source>
        <dbReference type="Pfam" id="PF25967"/>
    </source>
</evidence>
<keyword evidence="7 10" id="KW-0472">Membrane</keyword>
<comment type="similarity">
    <text evidence="2">Belongs to the membrane fusion protein (MFP) (TC 8.A.1) family.</text>
</comment>
<evidence type="ECO:0000313" key="16">
    <source>
        <dbReference type="Proteomes" id="UP001139089"/>
    </source>
</evidence>
<evidence type="ECO:0000256" key="2">
    <source>
        <dbReference type="ARBA" id="ARBA00009477"/>
    </source>
</evidence>
<evidence type="ECO:0000256" key="8">
    <source>
        <dbReference type="SAM" id="Coils"/>
    </source>
</evidence>
<dbReference type="Gene3D" id="2.40.50.100">
    <property type="match status" value="1"/>
</dbReference>
<evidence type="ECO:0000256" key="3">
    <source>
        <dbReference type="ARBA" id="ARBA00022448"/>
    </source>
</evidence>
<feature type="region of interest" description="Disordered" evidence="9">
    <location>
        <begin position="401"/>
        <end position="426"/>
    </location>
</feature>
<dbReference type="InterPro" id="IPR006143">
    <property type="entry name" value="RND_pump_MFP"/>
</dbReference>
<keyword evidence="4" id="KW-1003">Cell membrane</keyword>
<dbReference type="GO" id="GO:1990195">
    <property type="term" value="C:macrolide transmembrane transporter complex"/>
    <property type="evidence" value="ECO:0007669"/>
    <property type="project" value="InterPro"/>
</dbReference>
<dbReference type="Proteomes" id="UP001139089">
    <property type="component" value="Unassembled WGS sequence"/>
</dbReference>
<dbReference type="InterPro" id="IPR058627">
    <property type="entry name" value="MdtA-like_C"/>
</dbReference>
<dbReference type="Pfam" id="PF25967">
    <property type="entry name" value="RND-MFP_C"/>
    <property type="match status" value="1"/>
</dbReference>
<feature type="domain" description="Multidrug resistance protein MdtA-like C-terminal permuted SH3" evidence="14">
    <location>
        <begin position="343"/>
        <end position="401"/>
    </location>
</feature>
<comment type="subcellular location">
    <subcellularLocation>
        <location evidence="1">Cell membrane</location>
    </subcellularLocation>
</comment>
<dbReference type="RefSeq" id="WP_231815359.1">
    <property type="nucleotide sequence ID" value="NZ_JAJOZR010000008.1"/>
</dbReference>
<keyword evidence="10" id="KW-1133">Transmembrane helix</keyword>
<evidence type="ECO:0000256" key="7">
    <source>
        <dbReference type="ARBA" id="ARBA00023136"/>
    </source>
</evidence>
<feature type="region of interest" description="Disordered" evidence="9">
    <location>
        <begin position="1"/>
        <end position="36"/>
    </location>
</feature>
<dbReference type="EMBL" id="JAJOZR010000008">
    <property type="protein sequence ID" value="MCD7110175.1"/>
    <property type="molecule type" value="Genomic_DNA"/>
</dbReference>
<dbReference type="Pfam" id="PF25917">
    <property type="entry name" value="BSH_RND"/>
    <property type="match status" value="1"/>
</dbReference>
<evidence type="ECO:0000256" key="1">
    <source>
        <dbReference type="ARBA" id="ARBA00004236"/>
    </source>
</evidence>
<evidence type="ECO:0000313" key="15">
    <source>
        <dbReference type="EMBL" id="MCD7110175.1"/>
    </source>
</evidence>
<dbReference type="SUPFAM" id="SSF111369">
    <property type="entry name" value="HlyD-like secretion proteins"/>
    <property type="match status" value="1"/>
</dbReference>
<feature type="transmembrane region" description="Helical" evidence="10">
    <location>
        <begin position="43"/>
        <end position="61"/>
    </location>
</feature>
<evidence type="ECO:0000259" key="13">
    <source>
        <dbReference type="Pfam" id="PF25944"/>
    </source>
</evidence>
<evidence type="ECO:0000256" key="10">
    <source>
        <dbReference type="SAM" id="Phobius"/>
    </source>
</evidence>
<dbReference type="Gene3D" id="2.40.420.20">
    <property type="match status" value="1"/>
</dbReference>
<dbReference type="NCBIfam" id="TIGR01730">
    <property type="entry name" value="RND_mfp"/>
    <property type="match status" value="1"/>
</dbReference>
<keyword evidence="5" id="KW-0997">Cell inner membrane</keyword>
<evidence type="ECO:0000256" key="6">
    <source>
        <dbReference type="ARBA" id="ARBA00023054"/>
    </source>
</evidence>
<dbReference type="InterPro" id="IPR058624">
    <property type="entry name" value="MdtA-like_HH"/>
</dbReference>
<evidence type="ECO:0000256" key="5">
    <source>
        <dbReference type="ARBA" id="ARBA00022519"/>
    </source>
</evidence>
<proteinExistence type="inferred from homology"/>
<comment type="caution">
    <text evidence="15">The sequence shown here is derived from an EMBL/GenBank/DDBJ whole genome shotgun (WGS) entry which is preliminary data.</text>
</comment>
<evidence type="ECO:0000259" key="12">
    <source>
        <dbReference type="Pfam" id="PF25917"/>
    </source>
</evidence>
<dbReference type="AlphaFoldDB" id="A0A9X1NSB5"/>
<evidence type="ECO:0000259" key="11">
    <source>
        <dbReference type="Pfam" id="PF25876"/>
    </source>
</evidence>
<dbReference type="GO" id="GO:1990961">
    <property type="term" value="P:xenobiotic detoxification by transmembrane export across the plasma membrane"/>
    <property type="evidence" value="ECO:0007669"/>
    <property type="project" value="InterPro"/>
</dbReference>